<dbReference type="AlphaFoldDB" id="A0AAV5HSK3"/>
<proteinExistence type="predicted"/>
<accession>A0AAV5HSK3</accession>
<feature type="region of interest" description="Disordered" evidence="1">
    <location>
        <begin position="33"/>
        <end position="62"/>
    </location>
</feature>
<evidence type="ECO:0000313" key="2">
    <source>
        <dbReference type="EMBL" id="GKU88894.1"/>
    </source>
</evidence>
<organism evidence="2 3">
    <name type="scientific">Rubroshorea leprosula</name>
    <dbReference type="NCBI Taxonomy" id="152421"/>
    <lineage>
        <taxon>Eukaryota</taxon>
        <taxon>Viridiplantae</taxon>
        <taxon>Streptophyta</taxon>
        <taxon>Embryophyta</taxon>
        <taxon>Tracheophyta</taxon>
        <taxon>Spermatophyta</taxon>
        <taxon>Magnoliopsida</taxon>
        <taxon>eudicotyledons</taxon>
        <taxon>Gunneridae</taxon>
        <taxon>Pentapetalae</taxon>
        <taxon>rosids</taxon>
        <taxon>malvids</taxon>
        <taxon>Malvales</taxon>
        <taxon>Dipterocarpaceae</taxon>
        <taxon>Rubroshorea</taxon>
    </lineage>
</organism>
<protein>
    <submittedName>
        <fullName evidence="2">Uncharacterized protein</fullName>
    </submittedName>
</protein>
<dbReference type="EMBL" id="BPVZ01000003">
    <property type="protein sequence ID" value="GKU88894.1"/>
    <property type="molecule type" value="Genomic_DNA"/>
</dbReference>
<name>A0AAV5HSK3_9ROSI</name>
<evidence type="ECO:0000256" key="1">
    <source>
        <dbReference type="SAM" id="MobiDB-lite"/>
    </source>
</evidence>
<evidence type="ECO:0000313" key="3">
    <source>
        <dbReference type="Proteomes" id="UP001054252"/>
    </source>
</evidence>
<comment type="caution">
    <text evidence="2">The sequence shown here is derived from an EMBL/GenBank/DDBJ whole genome shotgun (WGS) entry which is preliminary data.</text>
</comment>
<dbReference type="Proteomes" id="UP001054252">
    <property type="component" value="Unassembled WGS sequence"/>
</dbReference>
<gene>
    <name evidence="2" type="ORF">SLEP1_g3106</name>
</gene>
<sequence>MECRGEPRAVWFRMEKEGFCKIKLENVDFAVGKGGEGSGKSRTKPWKRMAREQGASVNASVGGSLEGKRQSLIFNEEVPVF</sequence>
<keyword evidence="3" id="KW-1185">Reference proteome</keyword>
<reference evidence="2 3" key="1">
    <citation type="journal article" date="2021" name="Commun. Biol.">
        <title>The genome of Shorea leprosula (Dipterocarpaceae) highlights the ecological relevance of drought in aseasonal tropical rainforests.</title>
        <authorList>
            <person name="Ng K.K.S."/>
            <person name="Kobayashi M.J."/>
            <person name="Fawcett J.A."/>
            <person name="Hatakeyama M."/>
            <person name="Paape T."/>
            <person name="Ng C.H."/>
            <person name="Ang C.C."/>
            <person name="Tnah L.H."/>
            <person name="Lee C.T."/>
            <person name="Nishiyama T."/>
            <person name="Sese J."/>
            <person name="O'Brien M.J."/>
            <person name="Copetti D."/>
            <person name="Mohd Noor M.I."/>
            <person name="Ong R.C."/>
            <person name="Putra M."/>
            <person name="Sireger I.Z."/>
            <person name="Indrioko S."/>
            <person name="Kosugi Y."/>
            <person name="Izuno A."/>
            <person name="Isagi Y."/>
            <person name="Lee S.L."/>
            <person name="Shimizu K.K."/>
        </authorList>
    </citation>
    <scope>NUCLEOTIDE SEQUENCE [LARGE SCALE GENOMIC DNA]</scope>
    <source>
        <strain evidence="2">214</strain>
    </source>
</reference>